<reference evidence="1 2" key="1">
    <citation type="submission" date="2019-02" db="EMBL/GenBank/DDBJ databases">
        <title>Polymorphobacter sp. isolated from the lake at the Tibet of China.</title>
        <authorList>
            <person name="Li A."/>
        </authorList>
    </citation>
    <scope>NUCLEOTIDE SEQUENCE [LARGE SCALE GENOMIC DNA]</scope>
    <source>
        <strain evidence="1 2">DJ1R-1</strain>
    </source>
</reference>
<dbReference type="RefSeq" id="WP_135244786.1">
    <property type="nucleotide sequence ID" value="NZ_SIHO01000001.1"/>
</dbReference>
<proteinExistence type="predicted"/>
<comment type="caution">
    <text evidence="1">The sequence shown here is derived from an EMBL/GenBank/DDBJ whole genome shotgun (WGS) entry which is preliminary data.</text>
</comment>
<protein>
    <submittedName>
        <fullName evidence="1">Uncharacterized protein</fullName>
    </submittedName>
</protein>
<organism evidence="1 2">
    <name type="scientific">Glacieibacterium arshaanense</name>
    <dbReference type="NCBI Taxonomy" id="2511025"/>
    <lineage>
        <taxon>Bacteria</taxon>
        <taxon>Pseudomonadati</taxon>
        <taxon>Pseudomonadota</taxon>
        <taxon>Alphaproteobacteria</taxon>
        <taxon>Sphingomonadales</taxon>
        <taxon>Sphingosinicellaceae</taxon>
        <taxon>Glacieibacterium</taxon>
    </lineage>
</organism>
<sequence>MGLSLLGFALVQVLALLVAHRGGARRLRDTLAAAGDVAGASEAQLFGLLGAPARLRIATEADDVFDAVPESVADWIEPGPRGSWHVALAFVGERCLGVSACNFQPVYDLRGRG</sequence>
<evidence type="ECO:0000313" key="1">
    <source>
        <dbReference type="EMBL" id="TFU06062.1"/>
    </source>
</evidence>
<gene>
    <name evidence="1" type="ORF">EUV02_03335</name>
</gene>
<name>A0A4Y9ERH7_9SPHN</name>
<accession>A0A4Y9ERH7</accession>
<keyword evidence="2" id="KW-1185">Reference proteome</keyword>
<dbReference type="Proteomes" id="UP000297737">
    <property type="component" value="Unassembled WGS sequence"/>
</dbReference>
<dbReference type="AlphaFoldDB" id="A0A4Y9ERH7"/>
<dbReference type="EMBL" id="SIHO01000001">
    <property type="protein sequence ID" value="TFU06062.1"/>
    <property type="molecule type" value="Genomic_DNA"/>
</dbReference>
<evidence type="ECO:0000313" key="2">
    <source>
        <dbReference type="Proteomes" id="UP000297737"/>
    </source>
</evidence>